<keyword evidence="1" id="KW-0812">Transmembrane</keyword>
<comment type="caution">
    <text evidence="2">The sequence shown here is derived from an EMBL/GenBank/DDBJ whole genome shotgun (WGS) entry which is preliminary data.</text>
</comment>
<dbReference type="InterPro" id="IPR012507">
    <property type="entry name" value="YibE_F"/>
</dbReference>
<gene>
    <name evidence="2" type="ORF">R55214_HHFBAMCI_00437</name>
</gene>
<organism evidence="2 3">
    <name type="scientific">Fructobacillus evanidus</name>
    <dbReference type="NCBI Taxonomy" id="3064281"/>
    <lineage>
        <taxon>Bacteria</taxon>
        <taxon>Bacillati</taxon>
        <taxon>Bacillota</taxon>
        <taxon>Bacilli</taxon>
        <taxon>Lactobacillales</taxon>
        <taxon>Lactobacillaceae</taxon>
        <taxon>Fructobacillus</taxon>
    </lineage>
</organism>
<feature type="transmembrane region" description="Helical" evidence="1">
    <location>
        <begin position="331"/>
        <end position="354"/>
    </location>
</feature>
<keyword evidence="1" id="KW-1133">Transmembrane helix</keyword>
<feature type="transmembrane region" description="Helical" evidence="1">
    <location>
        <begin position="289"/>
        <end position="311"/>
    </location>
</feature>
<feature type="transmembrane region" description="Helical" evidence="1">
    <location>
        <begin position="239"/>
        <end position="266"/>
    </location>
</feature>
<reference evidence="2 3" key="1">
    <citation type="submission" date="2023-10" db="EMBL/GenBank/DDBJ databases">
        <authorList>
            <person name="Botero Cardona J."/>
        </authorList>
    </citation>
    <scope>NUCLEOTIDE SEQUENCE [LARGE SCALE GENOMIC DNA]</scope>
    <source>
        <strain evidence="2 3">R-55214</strain>
    </source>
</reference>
<dbReference type="RefSeq" id="WP_338348645.1">
    <property type="nucleotide sequence ID" value="NZ_CAUZLW010000004.1"/>
</dbReference>
<feature type="transmembrane region" description="Helical" evidence="1">
    <location>
        <begin position="117"/>
        <end position="134"/>
    </location>
</feature>
<dbReference type="PANTHER" id="PTHR41771">
    <property type="entry name" value="MEMBRANE PROTEIN-RELATED"/>
    <property type="match status" value="1"/>
</dbReference>
<sequence length="366" mass="40213">MLIMKKQLGRLAIIAVVTILAFFLARFDSFLYPAPVGQVTAVKQTSQETTTDEFGNQDGQYTQNLTVKLLNRSGQTVKIQNQVMASQTMTTNYEVGDQILLKEYSGSYQIDTIKRDSTLLALVALLVTATIIYVRFKKTSFLLLSIVLNAAVFVVALVVDVHVKSLPVVLWFSLVAVALASLSLYLVLGRSRQAHITLAATAITTALAVFVMWFVLLVTGGIGVHFETMSFVTQVPAPIFYAQTIIGVLGAVMDESADIVAGLFGLHRESPHRPFKDYWQAGLSVGREILGTLTNVLFMIFIAETIPMVILMLRNGNNWSYILDQVMNLGILQTVVSALGIVWAVPVTAGLTAWKLRHQEEEEAAK</sequence>
<dbReference type="PANTHER" id="PTHR41771:SF1">
    <property type="entry name" value="MEMBRANE PROTEIN"/>
    <property type="match status" value="1"/>
</dbReference>
<accession>A0ABM9MQL5</accession>
<keyword evidence="3" id="KW-1185">Reference proteome</keyword>
<dbReference type="EMBL" id="CAUZMB010000002">
    <property type="protein sequence ID" value="CAK1232754.1"/>
    <property type="molecule type" value="Genomic_DNA"/>
</dbReference>
<feature type="transmembrane region" description="Helical" evidence="1">
    <location>
        <begin position="195"/>
        <end position="219"/>
    </location>
</feature>
<proteinExistence type="predicted"/>
<protein>
    <submittedName>
        <fullName evidence="2">Uncharacterized membrane protein</fullName>
    </submittedName>
</protein>
<dbReference type="Proteomes" id="UP001314166">
    <property type="component" value="Unassembled WGS sequence"/>
</dbReference>
<keyword evidence="1" id="KW-0472">Membrane</keyword>
<dbReference type="Pfam" id="PF07907">
    <property type="entry name" value="YibE_F"/>
    <property type="match status" value="1"/>
</dbReference>
<name>A0ABM9MQL5_9LACO</name>
<evidence type="ECO:0000313" key="3">
    <source>
        <dbReference type="Proteomes" id="UP001314166"/>
    </source>
</evidence>
<feature type="transmembrane region" description="Helical" evidence="1">
    <location>
        <begin position="141"/>
        <end position="163"/>
    </location>
</feature>
<feature type="transmembrane region" description="Helical" evidence="1">
    <location>
        <begin position="169"/>
        <end position="188"/>
    </location>
</feature>
<evidence type="ECO:0000313" key="2">
    <source>
        <dbReference type="EMBL" id="CAK1232754.1"/>
    </source>
</evidence>
<evidence type="ECO:0000256" key="1">
    <source>
        <dbReference type="SAM" id="Phobius"/>
    </source>
</evidence>